<feature type="transmembrane region" description="Helical" evidence="8">
    <location>
        <begin position="415"/>
        <end position="433"/>
    </location>
</feature>
<evidence type="ECO:0000256" key="6">
    <source>
        <dbReference type="ARBA" id="ARBA00022989"/>
    </source>
</evidence>
<keyword evidence="6 8" id="KW-1133">Transmembrane helix</keyword>
<dbReference type="Gene3D" id="1.20.1250.20">
    <property type="entry name" value="MFS general substrate transporter like domains"/>
    <property type="match status" value="2"/>
</dbReference>
<keyword evidence="5 8" id="KW-0812">Transmembrane</keyword>
<proteinExistence type="inferred from homology"/>
<evidence type="ECO:0000313" key="11">
    <source>
        <dbReference type="Proteomes" id="UP000694402"/>
    </source>
</evidence>
<reference evidence="10" key="1">
    <citation type="submission" date="2025-08" db="UniProtKB">
        <authorList>
            <consortium name="Ensembl"/>
        </authorList>
    </citation>
    <scope>IDENTIFICATION</scope>
</reference>
<sequence length="434" mass="46637">NPFSLLPPCVVLSPSRYRAFTFSLTFLLYTSFHLSRKPISIVKVTYVYKSNYKQLLGAMDYSFLCAYAVGMFLSGIIGERLPIRLYLTFGMLMSGLFTCLFGLGYIYSIHSLGFYIFVQVANGLVQTTGWPSVVTCIGNWFGKGRRGLIMGIWNSHTSVGNILGSLIAGYWVSSNWGLSFIVPGLIIAAMGIICFLFLIEREYCYNWDTELLLPQDNSSVSVPVQQVVVVKSESEPSAISFMGALRIPGVIEFSLCLLFAKLVSYTFLFWLPLYITKTAHLDAKKAGDLSTLFDVGGIVGGILAGVISDKLGKRATTCAVMLLLAAPILYGFSMISEFGLGPTIGMLLVCGGLVNGPYALITTAVAADLGTHKSLKGNARALSTVTAIIDGTGSVGAAIGPLLAGVLSSQGWDQVFYMLMAADFLALLVGADAC</sequence>
<name>A0A8C8FS24_ONCTS</name>
<feature type="transmembrane region" description="Helical" evidence="8">
    <location>
        <begin position="152"/>
        <end position="172"/>
    </location>
</feature>
<dbReference type="GO" id="GO:0035435">
    <property type="term" value="P:phosphate ion transmembrane transport"/>
    <property type="evidence" value="ECO:0007669"/>
    <property type="project" value="TreeGrafter"/>
</dbReference>
<evidence type="ECO:0000256" key="3">
    <source>
        <dbReference type="ARBA" id="ARBA00022448"/>
    </source>
</evidence>
<evidence type="ECO:0000256" key="8">
    <source>
        <dbReference type="SAM" id="Phobius"/>
    </source>
</evidence>
<feature type="transmembrane region" description="Helical" evidence="8">
    <location>
        <begin position="83"/>
        <end position="107"/>
    </location>
</feature>
<evidence type="ECO:0000256" key="1">
    <source>
        <dbReference type="ARBA" id="ARBA00004141"/>
    </source>
</evidence>
<feature type="transmembrane region" description="Helical" evidence="8">
    <location>
        <begin position="291"/>
        <end position="308"/>
    </location>
</feature>
<reference evidence="10" key="2">
    <citation type="submission" date="2025-09" db="UniProtKB">
        <authorList>
            <consortium name="Ensembl"/>
        </authorList>
    </citation>
    <scope>IDENTIFICATION</scope>
</reference>
<feature type="domain" description="Major facilitator superfamily (MFS) profile" evidence="9">
    <location>
        <begin position="1"/>
        <end position="434"/>
    </location>
</feature>
<dbReference type="PROSITE" id="PS50850">
    <property type="entry name" value="MFS"/>
    <property type="match status" value="1"/>
</dbReference>
<dbReference type="Pfam" id="PF07690">
    <property type="entry name" value="MFS_1"/>
    <property type="match status" value="1"/>
</dbReference>
<dbReference type="Ensembl" id="ENSOTST00005042819.2">
    <property type="protein sequence ID" value="ENSOTSP00005039347.2"/>
    <property type="gene ID" value="ENSOTSG00005018679.2"/>
</dbReference>
<gene>
    <name evidence="10" type="primary">SLC37A1</name>
</gene>
<evidence type="ECO:0000313" key="10">
    <source>
        <dbReference type="Ensembl" id="ENSOTSP00005039347.2"/>
    </source>
</evidence>
<comment type="subcellular location">
    <subcellularLocation>
        <location evidence="1">Membrane</location>
        <topology evidence="1">Multi-pass membrane protein</topology>
    </subcellularLocation>
</comment>
<evidence type="ECO:0000259" key="9">
    <source>
        <dbReference type="PROSITE" id="PS50850"/>
    </source>
</evidence>
<keyword evidence="11" id="KW-1185">Reference proteome</keyword>
<evidence type="ECO:0000256" key="4">
    <source>
        <dbReference type="ARBA" id="ARBA00022597"/>
    </source>
</evidence>
<dbReference type="PIRSF" id="PIRSF002808">
    <property type="entry name" value="Hexose_phosphate_transp"/>
    <property type="match status" value="1"/>
</dbReference>
<protein>
    <recommendedName>
        <fullName evidence="9">Major facilitator superfamily (MFS) profile domain-containing protein</fullName>
    </recommendedName>
</protein>
<feature type="transmembrane region" description="Helical" evidence="8">
    <location>
        <begin position="15"/>
        <end position="34"/>
    </location>
</feature>
<dbReference type="PANTHER" id="PTHR43184:SF11">
    <property type="entry name" value="GLUCOSE-6-PHOSPHATE EXCHANGER SLC37A1"/>
    <property type="match status" value="1"/>
</dbReference>
<feature type="transmembrane region" description="Helical" evidence="8">
    <location>
        <begin position="250"/>
        <end position="271"/>
    </location>
</feature>
<feature type="transmembrane region" description="Helical" evidence="8">
    <location>
        <begin position="178"/>
        <end position="199"/>
    </location>
</feature>
<dbReference type="InterPro" id="IPR036259">
    <property type="entry name" value="MFS_trans_sf"/>
</dbReference>
<comment type="similarity">
    <text evidence="2">Belongs to the major facilitator superfamily. Organophosphate:Pi antiporter (OPA) (TC 2.A.1.4) family.</text>
</comment>
<dbReference type="InterPro" id="IPR011701">
    <property type="entry name" value="MFS"/>
</dbReference>
<feature type="transmembrane region" description="Helical" evidence="8">
    <location>
        <begin position="315"/>
        <end position="332"/>
    </location>
</feature>
<feature type="transmembrane region" description="Helical" evidence="8">
    <location>
        <begin position="55"/>
        <end position="77"/>
    </location>
</feature>
<evidence type="ECO:0000256" key="5">
    <source>
        <dbReference type="ARBA" id="ARBA00022692"/>
    </source>
</evidence>
<dbReference type="SUPFAM" id="SSF103473">
    <property type="entry name" value="MFS general substrate transporter"/>
    <property type="match status" value="1"/>
</dbReference>
<keyword evidence="7 8" id="KW-0472">Membrane</keyword>
<dbReference type="InterPro" id="IPR000849">
    <property type="entry name" value="Sugar_P_transporter"/>
</dbReference>
<accession>A0A8C8FS24</accession>
<dbReference type="PANTHER" id="PTHR43184">
    <property type="entry name" value="MAJOR FACILITATOR SUPERFAMILY TRANSPORTER 16, ISOFORM B"/>
    <property type="match status" value="1"/>
</dbReference>
<dbReference type="GO" id="GO:0005789">
    <property type="term" value="C:endoplasmic reticulum membrane"/>
    <property type="evidence" value="ECO:0007669"/>
    <property type="project" value="TreeGrafter"/>
</dbReference>
<dbReference type="FunFam" id="1.20.1250.20:FF:000050">
    <property type="entry name" value="glucose-6-phosphate exchanger SLC37A2 isoform X1"/>
    <property type="match status" value="1"/>
</dbReference>
<organism evidence="10 11">
    <name type="scientific">Oncorhynchus tshawytscha</name>
    <name type="common">Chinook salmon</name>
    <name type="synonym">Salmo tshawytscha</name>
    <dbReference type="NCBI Taxonomy" id="74940"/>
    <lineage>
        <taxon>Eukaryota</taxon>
        <taxon>Metazoa</taxon>
        <taxon>Chordata</taxon>
        <taxon>Craniata</taxon>
        <taxon>Vertebrata</taxon>
        <taxon>Euteleostomi</taxon>
        <taxon>Actinopterygii</taxon>
        <taxon>Neopterygii</taxon>
        <taxon>Teleostei</taxon>
        <taxon>Protacanthopterygii</taxon>
        <taxon>Salmoniformes</taxon>
        <taxon>Salmonidae</taxon>
        <taxon>Salmoninae</taxon>
        <taxon>Oncorhynchus</taxon>
    </lineage>
</organism>
<feature type="transmembrane region" description="Helical" evidence="8">
    <location>
        <begin position="344"/>
        <end position="369"/>
    </location>
</feature>
<dbReference type="GeneTree" id="ENSGT00940000159245"/>
<dbReference type="Proteomes" id="UP000694402">
    <property type="component" value="Unassembled WGS sequence"/>
</dbReference>
<dbReference type="GO" id="GO:0061513">
    <property type="term" value="F:glucose 6-phosphate:phosphate antiporter activity"/>
    <property type="evidence" value="ECO:0007669"/>
    <property type="project" value="TreeGrafter"/>
</dbReference>
<evidence type="ECO:0000256" key="2">
    <source>
        <dbReference type="ARBA" id="ARBA00009598"/>
    </source>
</evidence>
<dbReference type="AlphaFoldDB" id="A0A8C8FS24"/>
<dbReference type="InterPro" id="IPR020846">
    <property type="entry name" value="MFS_dom"/>
</dbReference>
<keyword evidence="3" id="KW-0813">Transport</keyword>
<keyword evidence="4" id="KW-0762">Sugar transport</keyword>
<evidence type="ECO:0000256" key="7">
    <source>
        <dbReference type="ARBA" id="ARBA00023136"/>
    </source>
</evidence>
<feature type="transmembrane region" description="Helical" evidence="8">
    <location>
        <begin position="381"/>
        <end position="403"/>
    </location>
</feature>